<dbReference type="GO" id="GO:0030870">
    <property type="term" value="C:Mre11 complex"/>
    <property type="evidence" value="ECO:0007669"/>
    <property type="project" value="InterPro"/>
</dbReference>
<keyword evidence="4" id="KW-0227">DNA damage</keyword>
<evidence type="ECO:0000256" key="5">
    <source>
        <dbReference type="ARBA" id="ARBA00023204"/>
    </source>
</evidence>
<dbReference type="EnsemblMetazoa" id="XM_003427172">
    <property type="protein sequence ID" value="XP_003427220"/>
    <property type="gene ID" value="LOC100679508"/>
</dbReference>
<feature type="region of interest" description="Disordered" evidence="9">
    <location>
        <begin position="379"/>
        <end position="399"/>
    </location>
</feature>
<dbReference type="InterPro" id="IPR040227">
    <property type="entry name" value="Nibrin-rel"/>
</dbReference>
<dbReference type="Pfam" id="PF16508">
    <property type="entry name" value="NIBRIN_BRCT_II"/>
    <property type="match status" value="1"/>
</dbReference>
<comment type="subcellular location">
    <subcellularLocation>
        <location evidence="2">Chromosome</location>
    </subcellularLocation>
    <subcellularLocation>
        <location evidence="1">Nucleus</location>
    </subcellularLocation>
</comment>
<sequence length="564" mass="64382">MWLLRDQNGKIRYLKPGKTYNVGRKQADIVLENDSSISRAHAILTTTLKEQTRTSEVSSTCVVKDANSKYGTFIIRNNVQMKVPATGLELEPNDRVKFGLQQHIFITEYIRFVSVISRLNADHKKKLKNIMDSIGGIVIDCYDDNCTHLTATTASSTSKIISALIAGIPIVDINYWTSVLNAINADENLPNPDSFTLPLQDKGINTQRVSLKPNPMRKTLFQGKTFVFFSEKTYKEYKKMIKDAGGKIELFKINTKSIQEDLFTDDTIIMQITTESASDELAAFDAMLYDKMQKKKLRMIAETEIPLAIVYVSLSQYCNPKFNFKQLMIRKSFKDTSEVLALDTQDVLMSNPGKDGAGQSTASRQVLIPETEDFMLENFSDNENDRTTNSRNHNKPKLEELKEKNVNKKLSKLASSEICTMEIEDNLSNDPKFRDKKTVGEKCSRNLEIVKAKPTLDVINDDNFAVLEKQKKAIKRKEDDDDRKENKFSKLGFKKSEKKTLDFDLDEMDIEVPKEKIKKEIISQERNEVKHDAKTNNKLFKKIYTNIPVTRIALSDMTVWRPNA</sequence>
<dbReference type="InterPro" id="IPR001357">
    <property type="entry name" value="BRCT_dom"/>
</dbReference>
<dbReference type="KEGG" id="nvi:100679508"/>
<evidence type="ECO:0000256" key="9">
    <source>
        <dbReference type="SAM" id="MobiDB-lite"/>
    </source>
</evidence>
<dbReference type="Pfam" id="PF00533">
    <property type="entry name" value="BRCT"/>
    <property type="match status" value="1"/>
</dbReference>
<dbReference type="RefSeq" id="XP_003427220.1">
    <property type="nucleotide sequence ID" value="XM_003427172.5"/>
</dbReference>
<name>A0A7M7GEM7_NASVI</name>
<dbReference type="InterPro" id="IPR008984">
    <property type="entry name" value="SMAD_FHA_dom_sf"/>
</dbReference>
<dbReference type="PANTHER" id="PTHR12162">
    <property type="entry name" value="NIBRIN-RELATED"/>
    <property type="match status" value="1"/>
</dbReference>
<dbReference type="PROSITE" id="PS50006">
    <property type="entry name" value="FHA_DOMAIN"/>
    <property type="match status" value="1"/>
</dbReference>
<evidence type="ECO:0000256" key="2">
    <source>
        <dbReference type="ARBA" id="ARBA00004286"/>
    </source>
</evidence>
<keyword evidence="3" id="KW-0158">Chromosome</keyword>
<evidence type="ECO:0000256" key="6">
    <source>
        <dbReference type="ARBA" id="ARBA00023242"/>
    </source>
</evidence>
<protein>
    <recommendedName>
        <fullName evidence="10">FHA domain-containing protein</fullName>
    </recommendedName>
</protein>
<dbReference type="GO" id="GO:0000724">
    <property type="term" value="P:double-strand break repair via homologous recombination"/>
    <property type="evidence" value="ECO:0007669"/>
    <property type="project" value="TreeGrafter"/>
</dbReference>
<dbReference type="InterPro" id="IPR000253">
    <property type="entry name" value="FHA_dom"/>
</dbReference>
<dbReference type="FunCoup" id="A0A7M7GEM7">
    <property type="interactions" value="60"/>
</dbReference>
<accession>A0A7M7GEM7</accession>
<proteinExistence type="inferred from homology"/>
<dbReference type="CDD" id="cd22667">
    <property type="entry name" value="FHA_NBN"/>
    <property type="match status" value="1"/>
</dbReference>
<keyword evidence="5" id="KW-0234">DNA repair</keyword>
<keyword evidence="12" id="KW-1185">Reference proteome</keyword>
<dbReference type="InterPro" id="IPR036420">
    <property type="entry name" value="BRCT_dom_sf"/>
</dbReference>
<reference evidence="11" key="1">
    <citation type="submission" date="2021-01" db="UniProtKB">
        <authorList>
            <consortium name="EnsemblMetazoa"/>
        </authorList>
    </citation>
    <scope>IDENTIFICATION</scope>
</reference>
<dbReference type="Gene3D" id="3.40.50.10980">
    <property type="entry name" value="Nibrin, BRCT2 domain"/>
    <property type="match status" value="1"/>
</dbReference>
<dbReference type="Proteomes" id="UP000002358">
    <property type="component" value="Chromosome 4"/>
</dbReference>
<keyword evidence="6" id="KW-0539">Nucleus</keyword>
<evidence type="ECO:0000256" key="7">
    <source>
        <dbReference type="ARBA" id="ARBA00023306"/>
    </source>
</evidence>
<dbReference type="InterPro" id="IPR043014">
    <property type="entry name" value="Nibrin_BRCT2_sf"/>
</dbReference>
<dbReference type="GO" id="GO:0005694">
    <property type="term" value="C:chromosome"/>
    <property type="evidence" value="ECO:0007669"/>
    <property type="project" value="UniProtKB-SubCell"/>
</dbReference>
<dbReference type="OrthoDB" id="552194at2759"/>
<dbReference type="GO" id="GO:0007095">
    <property type="term" value="P:mitotic G2 DNA damage checkpoint signaling"/>
    <property type="evidence" value="ECO:0007669"/>
    <property type="project" value="InterPro"/>
</dbReference>
<dbReference type="InterPro" id="IPR032429">
    <property type="entry name" value="Nibrin_BRCT2"/>
</dbReference>
<evidence type="ECO:0000256" key="3">
    <source>
        <dbReference type="ARBA" id="ARBA00022454"/>
    </source>
</evidence>
<dbReference type="SUPFAM" id="SSF49879">
    <property type="entry name" value="SMAD/FHA domain"/>
    <property type="match status" value="1"/>
</dbReference>
<feature type="domain" description="FHA" evidence="10">
    <location>
        <begin position="14"/>
        <end position="79"/>
    </location>
</feature>
<evidence type="ECO:0000259" key="10">
    <source>
        <dbReference type="PROSITE" id="PS50006"/>
    </source>
</evidence>
<evidence type="ECO:0000256" key="1">
    <source>
        <dbReference type="ARBA" id="ARBA00004123"/>
    </source>
</evidence>
<dbReference type="InParanoid" id="A0A7M7GEM7"/>
<dbReference type="Pfam" id="PF00498">
    <property type="entry name" value="FHA"/>
    <property type="match status" value="1"/>
</dbReference>
<dbReference type="PANTHER" id="PTHR12162:SF0">
    <property type="entry name" value="NIBRIN"/>
    <property type="match status" value="1"/>
</dbReference>
<evidence type="ECO:0000256" key="4">
    <source>
        <dbReference type="ARBA" id="ARBA00022763"/>
    </source>
</evidence>
<dbReference type="GeneID" id="100679508"/>
<keyword evidence="7" id="KW-0131">Cell cycle</keyword>
<dbReference type="Gene3D" id="2.60.200.20">
    <property type="match status" value="1"/>
</dbReference>
<dbReference type="SUPFAM" id="SSF52113">
    <property type="entry name" value="BRCT domain"/>
    <property type="match status" value="1"/>
</dbReference>
<comment type="similarity">
    <text evidence="8">Belongs to the Nibrin family.</text>
</comment>
<organism evidence="11 12">
    <name type="scientific">Nasonia vitripennis</name>
    <name type="common">Parasitic wasp</name>
    <dbReference type="NCBI Taxonomy" id="7425"/>
    <lineage>
        <taxon>Eukaryota</taxon>
        <taxon>Metazoa</taxon>
        <taxon>Ecdysozoa</taxon>
        <taxon>Arthropoda</taxon>
        <taxon>Hexapoda</taxon>
        <taxon>Insecta</taxon>
        <taxon>Pterygota</taxon>
        <taxon>Neoptera</taxon>
        <taxon>Endopterygota</taxon>
        <taxon>Hymenoptera</taxon>
        <taxon>Apocrita</taxon>
        <taxon>Proctotrupomorpha</taxon>
        <taxon>Chalcidoidea</taxon>
        <taxon>Pteromalidae</taxon>
        <taxon>Pteromalinae</taxon>
        <taxon>Nasonia</taxon>
    </lineage>
</organism>
<evidence type="ECO:0000256" key="8">
    <source>
        <dbReference type="ARBA" id="ARBA00044757"/>
    </source>
</evidence>
<evidence type="ECO:0000313" key="12">
    <source>
        <dbReference type="Proteomes" id="UP000002358"/>
    </source>
</evidence>
<dbReference type="GO" id="GO:0003684">
    <property type="term" value="F:damaged DNA binding"/>
    <property type="evidence" value="ECO:0007669"/>
    <property type="project" value="TreeGrafter"/>
</dbReference>
<dbReference type="FunFam" id="3.40.50.10980:FF:000001">
    <property type="entry name" value="Nibrin"/>
    <property type="match status" value="1"/>
</dbReference>
<dbReference type="CDD" id="cd17741">
    <property type="entry name" value="BRCT_nibrin"/>
    <property type="match status" value="1"/>
</dbReference>
<dbReference type="AlphaFoldDB" id="A0A7M7GEM7"/>
<dbReference type="Gene3D" id="3.40.50.10190">
    <property type="entry name" value="BRCT domain"/>
    <property type="match status" value="1"/>
</dbReference>
<evidence type="ECO:0000313" key="11">
    <source>
        <dbReference type="EnsemblMetazoa" id="XP_003427220"/>
    </source>
</evidence>